<dbReference type="ExpressionAtlas" id="A0A1B6PG51">
    <property type="expression patterns" value="baseline and differential"/>
</dbReference>
<dbReference type="GO" id="GO:1905761">
    <property type="term" value="F:SCF ubiquitin ligase complex binding"/>
    <property type="evidence" value="ECO:0000318"/>
    <property type="project" value="GO_Central"/>
</dbReference>
<dbReference type="Gene3D" id="3.80.10.10">
    <property type="entry name" value="Ribonuclease Inhibitor"/>
    <property type="match status" value="1"/>
</dbReference>
<dbReference type="AlphaFoldDB" id="A0A1B6PG51"/>
<dbReference type="EMBL" id="CM000766">
    <property type="protein sequence ID" value="KXG24675.1"/>
    <property type="molecule type" value="Genomic_DNA"/>
</dbReference>
<sequence>MTSPSPVSHPRCGMEKKMRTMTDVDETLSGRDWSELPQDALMSILGKFGALEILMGAGAVCHSWLEAAKVPNLWRSVDMTQHELLDVLDDQGRYTCDRKILQTNFEVLCAMARVAVDRSGGQLEAFHGKLFVNDELLKYIADRSPALKTLSIISCDGVSSQGFTHLIAKCPMLEDLKLVECINLRRRETYQAIAKACAQLKRFTLCNLPTLEFLLSRSSGEEADGVVAMHELRSLTLTNCNVTNNYLAAILDGCPHLEVLDLRLCIVIDIDPTLMARCAAIKSLRLPA</sequence>
<dbReference type="InParanoid" id="A0A1B6PG51"/>
<dbReference type="EMBL" id="CM000766">
    <property type="protein sequence ID" value="KXG24674.1"/>
    <property type="molecule type" value="Genomic_DNA"/>
</dbReference>
<evidence type="ECO:0000259" key="1">
    <source>
        <dbReference type="Pfam" id="PF12937"/>
    </source>
</evidence>
<dbReference type="InterPro" id="IPR036047">
    <property type="entry name" value="F-box-like_dom_sf"/>
</dbReference>
<proteinExistence type="predicted"/>
<feature type="domain" description="F-box" evidence="1">
    <location>
        <begin position="33"/>
        <end position="79"/>
    </location>
</feature>
<reference evidence="3" key="3">
    <citation type="journal article" date="2018" name="Plant J.">
        <title>The Sorghum bicolor reference genome: improved assembly, gene annotations, a transcriptome atlas, and signatures of genome organization.</title>
        <authorList>
            <person name="McCormick R.F."/>
            <person name="Truong S.K."/>
            <person name="Sreedasyam A."/>
            <person name="Jenkins J."/>
            <person name="Shu S."/>
            <person name="Sims D."/>
            <person name="Kennedy M."/>
            <person name="Amirebrahimi M."/>
            <person name="Weers B.D."/>
            <person name="McKinley B."/>
            <person name="Mattison A."/>
            <person name="Morishige D.T."/>
            <person name="Grimwood J."/>
            <person name="Schmutz J."/>
            <person name="Mullet J.E."/>
        </authorList>
    </citation>
    <scope>NUCLEOTIDE SEQUENCE [LARGE SCALE GENOMIC DNA]</scope>
    <source>
        <strain evidence="3">cv. BTx623</strain>
    </source>
</reference>
<organism evidence="2 3">
    <name type="scientific">Sorghum bicolor</name>
    <name type="common">Sorghum</name>
    <name type="synonym">Sorghum vulgare</name>
    <dbReference type="NCBI Taxonomy" id="4558"/>
    <lineage>
        <taxon>Eukaryota</taxon>
        <taxon>Viridiplantae</taxon>
        <taxon>Streptophyta</taxon>
        <taxon>Embryophyta</taxon>
        <taxon>Tracheophyta</taxon>
        <taxon>Spermatophyta</taxon>
        <taxon>Magnoliopsida</taxon>
        <taxon>Liliopsida</taxon>
        <taxon>Poales</taxon>
        <taxon>Poaceae</taxon>
        <taxon>PACMAD clade</taxon>
        <taxon>Panicoideae</taxon>
        <taxon>Andropogonodae</taxon>
        <taxon>Andropogoneae</taxon>
        <taxon>Sorghinae</taxon>
        <taxon>Sorghum</taxon>
    </lineage>
</organism>
<dbReference type="PANTHER" id="PTHR38926:SF71">
    <property type="entry name" value="OS08G0194350 PROTEIN"/>
    <property type="match status" value="1"/>
</dbReference>
<dbReference type="Gramene" id="KXG24675">
    <property type="protein sequence ID" value="KXG24675"/>
    <property type="gene ID" value="SORBI_3007G070700"/>
</dbReference>
<dbReference type="FunFam" id="1.20.1280.50:FF:000037">
    <property type="entry name" value="F-box protein SKIP19"/>
    <property type="match status" value="1"/>
</dbReference>
<dbReference type="Gramene" id="KXG24674">
    <property type="protein sequence ID" value="KXG24674"/>
    <property type="gene ID" value="SORBI_3007G070700"/>
</dbReference>
<dbReference type="Gene3D" id="1.20.1280.50">
    <property type="match status" value="1"/>
</dbReference>
<reference evidence="2 3" key="1">
    <citation type="journal article" date="2009" name="Nature">
        <title>The Sorghum bicolor genome and the diversification of grasses.</title>
        <authorList>
            <person name="Paterson A.H."/>
            <person name="Bowers J.E."/>
            <person name="Bruggmann R."/>
            <person name="Dubchak I."/>
            <person name="Grimwood J."/>
            <person name="Gundlach H."/>
            <person name="Haberer G."/>
            <person name="Hellsten U."/>
            <person name="Mitros T."/>
            <person name="Poliakov A."/>
            <person name="Schmutz J."/>
            <person name="Spannagl M."/>
            <person name="Tang H."/>
            <person name="Wang X."/>
            <person name="Wicker T."/>
            <person name="Bharti A.K."/>
            <person name="Chapman J."/>
            <person name="Feltus F.A."/>
            <person name="Gowik U."/>
            <person name="Grigoriev I.V."/>
            <person name="Lyons E."/>
            <person name="Maher C.A."/>
            <person name="Martis M."/>
            <person name="Narechania A."/>
            <person name="Otillar R.P."/>
            <person name="Penning B.W."/>
            <person name="Salamov A.A."/>
            <person name="Wang Y."/>
            <person name="Zhang L."/>
            <person name="Carpita N.C."/>
            <person name="Freeling M."/>
            <person name="Gingle A.R."/>
            <person name="Hash C.T."/>
            <person name="Keller B."/>
            <person name="Klein P."/>
            <person name="Kresovich S."/>
            <person name="McCann M.C."/>
            <person name="Ming R."/>
            <person name="Peterson D.G."/>
            <person name="Mehboob-ur-Rahman"/>
            <person name="Ware D."/>
            <person name="Westhoff P."/>
            <person name="Mayer K.F."/>
            <person name="Messing J."/>
            <person name="Rokhsar D.S."/>
        </authorList>
    </citation>
    <scope>NUCLEOTIDE SEQUENCE [LARGE SCALE GENOMIC DNA]</scope>
    <source>
        <strain evidence="3">cv. BTx623</strain>
    </source>
</reference>
<dbReference type="STRING" id="4558.A0A1B6PG51"/>
<accession>A0A1B6PG51</accession>
<keyword evidence="3" id="KW-1185">Reference proteome</keyword>
<dbReference type="InterPro" id="IPR032675">
    <property type="entry name" value="LRR_dom_sf"/>
</dbReference>
<dbReference type="SUPFAM" id="SSF81383">
    <property type="entry name" value="F-box domain"/>
    <property type="match status" value="1"/>
</dbReference>
<dbReference type="OrthoDB" id="2095648at2759"/>
<dbReference type="InterPro" id="IPR001810">
    <property type="entry name" value="F-box_dom"/>
</dbReference>
<dbReference type="PANTHER" id="PTHR38926">
    <property type="entry name" value="F-BOX DOMAIN CONTAINING PROTEIN, EXPRESSED"/>
    <property type="match status" value="1"/>
</dbReference>
<reference evidence="2" key="2">
    <citation type="submission" date="2017-02" db="EMBL/GenBank/DDBJ databases">
        <title>WGS assembly of Sorghum bicolor.</title>
        <authorList>
            <person name="Paterson A."/>
            <person name="Mullet J."/>
            <person name="Bowers J."/>
            <person name="Bruggmann R."/>
            <person name="Dubchak I."/>
            <person name="Grimwood J."/>
            <person name="Gundlach H."/>
            <person name="Haberer G."/>
            <person name="Hellsten U."/>
            <person name="Mitros T."/>
            <person name="Poliakov A."/>
            <person name="Schmutz J."/>
            <person name="Spannagl M."/>
            <person name="Tang H."/>
            <person name="Wang X."/>
            <person name="Wicker T."/>
            <person name="Bharti A."/>
            <person name="Chapman J."/>
            <person name="Feltus F."/>
            <person name="Gowik U."/>
            <person name="Grigoriev I."/>
            <person name="Lyons E."/>
            <person name="Maher C."/>
            <person name="Martis M."/>
            <person name="Narechania A."/>
            <person name="Otillar R."/>
            <person name="Penning B."/>
            <person name="Salamov A."/>
            <person name="Wang Y."/>
            <person name="Zhang L."/>
            <person name="Carpita N."/>
            <person name="Freeling M."/>
            <person name="Gingle A."/>
            <person name="Hash C."/>
            <person name="Keller B."/>
            <person name="Klein P."/>
            <person name="Kresovich S."/>
            <person name="Mccann M."/>
            <person name="Ming R."/>
            <person name="Peterson D."/>
            <person name="Rahman M."/>
            <person name="Ware D."/>
            <person name="Westhoff P."/>
            <person name="Mayer K."/>
            <person name="Messing J."/>
            <person name="Sims D."/>
            <person name="Jenkins J."/>
            <person name="Shu S."/>
            <person name="Rokhsar D."/>
        </authorList>
    </citation>
    <scope>NUCLEOTIDE SEQUENCE</scope>
</reference>
<dbReference type="Proteomes" id="UP000000768">
    <property type="component" value="Chromosome 7"/>
</dbReference>
<dbReference type="Pfam" id="PF12937">
    <property type="entry name" value="F-box-like"/>
    <property type="match status" value="1"/>
</dbReference>
<evidence type="ECO:0000313" key="3">
    <source>
        <dbReference type="Proteomes" id="UP000000768"/>
    </source>
</evidence>
<name>A0A1B6PG51_SORBI</name>
<protein>
    <recommendedName>
        <fullName evidence="1">F-box domain-containing protein</fullName>
    </recommendedName>
</protein>
<evidence type="ECO:0000313" key="2">
    <source>
        <dbReference type="EMBL" id="KXG24674.1"/>
    </source>
</evidence>
<dbReference type="SUPFAM" id="SSF52047">
    <property type="entry name" value="RNI-like"/>
    <property type="match status" value="1"/>
</dbReference>
<gene>
    <name evidence="2" type="ORF">SORBI_3007G070700</name>
</gene>